<dbReference type="EMBL" id="JBITGY010000012">
    <property type="protein sequence ID" value="MFI6503706.1"/>
    <property type="molecule type" value="Genomic_DNA"/>
</dbReference>
<sequence length="157" mass="17980">MAGAEWSGDRLDRPEMVEAWSAQLRSALTEYVDYVARVRRDAEAMWAENPPAEYGSFEAWWRHSRTTAPFAQLQKHLEAAARLTFRLEARYRRNYHELPAKRQEGAQARQHGPALPEAERGGRRPAQPREPHPTGREGGGDFMELIRREGGNGRWSA</sequence>
<evidence type="ECO:0000313" key="3">
    <source>
        <dbReference type="Proteomes" id="UP001612741"/>
    </source>
</evidence>
<feature type="region of interest" description="Disordered" evidence="1">
    <location>
        <begin position="96"/>
        <end position="157"/>
    </location>
</feature>
<comment type="caution">
    <text evidence="2">The sequence shown here is derived from an EMBL/GenBank/DDBJ whole genome shotgun (WGS) entry which is preliminary data.</text>
</comment>
<dbReference type="RefSeq" id="WP_397089464.1">
    <property type="nucleotide sequence ID" value="NZ_JBITGY010000012.1"/>
</dbReference>
<gene>
    <name evidence="2" type="ORF">ACIBG2_40420</name>
</gene>
<accession>A0ABW7Z698</accession>
<reference evidence="2 3" key="1">
    <citation type="submission" date="2024-10" db="EMBL/GenBank/DDBJ databases">
        <title>The Natural Products Discovery Center: Release of the First 8490 Sequenced Strains for Exploring Actinobacteria Biosynthetic Diversity.</title>
        <authorList>
            <person name="Kalkreuter E."/>
            <person name="Kautsar S.A."/>
            <person name="Yang D."/>
            <person name="Bader C.D."/>
            <person name="Teijaro C.N."/>
            <person name="Fluegel L."/>
            <person name="Davis C.M."/>
            <person name="Simpson J.R."/>
            <person name="Lauterbach L."/>
            <person name="Steele A.D."/>
            <person name="Gui C."/>
            <person name="Meng S."/>
            <person name="Li G."/>
            <person name="Viehrig K."/>
            <person name="Ye F."/>
            <person name="Su P."/>
            <person name="Kiefer A.F."/>
            <person name="Nichols A."/>
            <person name="Cepeda A.J."/>
            <person name="Yan W."/>
            <person name="Fan B."/>
            <person name="Jiang Y."/>
            <person name="Adhikari A."/>
            <person name="Zheng C.-J."/>
            <person name="Schuster L."/>
            <person name="Cowan T.M."/>
            <person name="Smanski M.J."/>
            <person name="Chevrette M.G."/>
            <person name="De Carvalho L.P.S."/>
            <person name="Shen B."/>
        </authorList>
    </citation>
    <scope>NUCLEOTIDE SEQUENCE [LARGE SCALE GENOMIC DNA]</scope>
    <source>
        <strain evidence="2 3">NPDC050545</strain>
    </source>
</reference>
<proteinExistence type="predicted"/>
<dbReference type="Proteomes" id="UP001612741">
    <property type="component" value="Unassembled WGS sequence"/>
</dbReference>
<organism evidence="2 3">
    <name type="scientific">Nonomuraea typhae</name>
    <dbReference type="NCBI Taxonomy" id="2603600"/>
    <lineage>
        <taxon>Bacteria</taxon>
        <taxon>Bacillati</taxon>
        <taxon>Actinomycetota</taxon>
        <taxon>Actinomycetes</taxon>
        <taxon>Streptosporangiales</taxon>
        <taxon>Streptosporangiaceae</taxon>
        <taxon>Nonomuraea</taxon>
    </lineage>
</organism>
<evidence type="ECO:0000256" key="1">
    <source>
        <dbReference type="SAM" id="MobiDB-lite"/>
    </source>
</evidence>
<protein>
    <submittedName>
        <fullName evidence="2">Uncharacterized protein</fullName>
    </submittedName>
</protein>
<evidence type="ECO:0000313" key="2">
    <source>
        <dbReference type="EMBL" id="MFI6503706.1"/>
    </source>
</evidence>
<feature type="compositionally biased region" description="Basic and acidic residues" evidence="1">
    <location>
        <begin position="117"/>
        <end position="151"/>
    </location>
</feature>
<keyword evidence="3" id="KW-1185">Reference proteome</keyword>
<name>A0ABW7Z698_9ACTN</name>